<sequence>MRLRFRKAGREDVTLYYEWANENEVRKNSYSQEAIPYENHVRWFEAKIESPSSLLLLFFVEDSGQPVGQVRFENEANLESIIGISIDKNYRGMGLAPELLTLSTSYFHDVFPENKITAYIKKENISSIKSFRSAGFKNETECQYFGIKSIKLSKYD</sequence>
<dbReference type="Proteomes" id="UP001246858">
    <property type="component" value="Unassembled WGS sequence"/>
</dbReference>
<comment type="caution">
    <text evidence="1">The sequence shown here is derived from an EMBL/GenBank/DDBJ whole genome shotgun (WGS) entry which is preliminary data.</text>
</comment>
<dbReference type="EMBL" id="JAVDTF010000006">
    <property type="protein sequence ID" value="MDR6786136.1"/>
    <property type="molecule type" value="Genomic_DNA"/>
</dbReference>
<gene>
    <name evidence="1" type="ORF">J2X78_004729</name>
</gene>
<protein>
    <submittedName>
        <fullName evidence="1">Spore coat polysaccharide biosynthesis protein SpsF</fullName>
    </submittedName>
</protein>
<proteinExistence type="predicted"/>
<accession>A0ACC6L459</accession>
<organism evidence="1 2">
    <name type="scientific">Pedobacter africanus</name>
    <dbReference type="NCBI Taxonomy" id="151894"/>
    <lineage>
        <taxon>Bacteria</taxon>
        <taxon>Pseudomonadati</taxon>
        <taxon>Bacteroidota</taxon>
        <taxon>Sphingobacteriia</taxon>
        <taxon>Sphingobacteriales</taxon>
        <taxon>Sphingobacteriaceae</taxon>
        <taxon>Pedobacter</taxon>
    </lineage>
</organism>
<reference evidence="1" key="1">
    <citation type="submission" date="2023-07" db="EMBL/GenBank/DDBJ databases">
        <title>Sorghum-associated microbial communities from plants grown in Nebraska, USA.</title>
        <authorList>
            <person name="Schachtman D."/>
        </authorList>
    </citation>
    <scope>NUCLEOTIDE SEQUENCE</scope>
    <source>
        <strain evidence="1">2697</strain>
    </source>
</reference>
<name>A0ACC6L459_9SPHI</name>
<keyword evidence="2" id="KW-1185">Reference proteome</keyword>
<evidence type="ECO:0000313" key="2">
    <source>
        <dbReference type="Proteomes" id="UP001246858"/>
    </source>
</evidence>
<evidence type="ECO:0000313" key="1">
    <source>
        <dbReference type="EMBL" id="MDR6786136.1"/>
    </source>
</evidence>